<dbReference type="Proteomes" id="UP000501602">
    <property type="component" value="Chromosome"/>
</dbReference>
<evidence type="ECO:0000313" key="3">
    <source>
        <dbReference type="Proteomes" id="UP000501602"/>
    </source>
</evidence>
<dbReference type="Pfam" id="PF13401">
    <property type="entry name" value="AAA_22"/>
    <property type="match status" value="1"/>
</dbReference>
<dbReference type="RefSeq" id="WP_168661380.1">
    <property type="nucleotide sequence ID" value="NZ_CP051180.1"/>
</dbReference>
<reference evidence="2 3" key="1">
    <citation type="submission" date="2020-04" db="EMBL/GenBank/DDBJ databases">
        <title>Ferrimonas sp. S7 isolated from sea water.</title>
        <authorList>
            <person name="Bae S.S."/>
            <person name="Baek K."/>
        </authorList>
    </citation>
    <scope>NUCLEOTIDE SEQUENCE [LARGE SCALE GENOMIC DNA]</scope>
    <source>
        <strain evidence="2 3">S7</strain>
    </source>
</reference>
<protein>
    <submittedName>
        <fullName evidence="2">AAA family ATPase</fullName>
    </submittedName>
</protein>
<name>A0A6H1UJE5_9GAMM</name>
<dbReference type="PANTHER" id="PTHR35894:SF7">
    <property type="entry name" value="GENERAL SECRETION PATHWAY PROTEIN A-RELATED"/>
    <property type="match status" value="1"/>
</dbReference>
<dbReference type="AlphaFoldDB" id="A0A6H1UJE5"/>
<dbReference type="GO" id="GO:0016887">
    <property type="term" value="F:ATP hydrolysis activity"/>
    <property type="evidence" value="ECO:0007669"/>
    <property type="project" value="InterPro"/>
</dbReference>
<dbReference type="KEGG" id="fes:HER31_14075"/>
<sequence length="304" mass="34277">MYLYHFGLKKLPFTLTPNTQFYYQLPPHQEALQVLHTALAAGEGFIKVTGEVGTGKTMICRKLINELADKYQFAWLPNPYLNGDELRRALAAELGLPVQQDALLLTQTIGNKLMRSAMKNKPVVVVVDEAQALPNDSLEALRLFTNLETESFKLLQVVLLGQPELDHRLAQPELRQLRQRITFSYRLRGLSVDECYGYLQHRLQIAGFTQQSLFSPALTKLLWRASGGIPRLLNVLAHKSLMLGFGSGQANLDKSIVRKAIVDTEAAHQPQFWDNWPRSTPLWLALCGLLVAGVWLRFFAELAI</sequence>
<dbReference type="InterPro" id="IPR027417">
    <property type="entry name" value="P-loop_NTPase"/>
</dbReference>
<dbReference type="Gene3D" id="3.40.50.300">
    <property type="entry name" value="P-loop containing nucleotide triphosphate hydrolases"/>
    <property type="match status" value="1"/>
</dbReference>
<dbReference type="EMBL" id="CP051180">
    <property type="protein sequence ID" value="QIZ77922.1"/>
    <property type="molecule type" value="Genomic_DNA"/>
</dbReference>
<evidence type="ECO:0000313" key="2">
    <source>
        <dbReference type="EMBL" id="QIZ77922.1"/>
    </source>
</evidence>
<accession>A0A6H1UJE5</accession>
<dbReference type="CDD" id="cd00009">
    <property type="entry name" value="AAA"/>
    <property type="match status" value="1"/>
</dbReference>
<organism evidence="2 3">
    <name type="scientific">Ferrimonas lipolytica</name>
    <dbReference type="NCBI Taxonomy" id="2724191"/>
    <lineage>
        <taxon>Bacteria</taxon>
        <taxon>Pseudomonadati</taxon>
        <taxon>Pseudomonadota</taxon>
        <taxon>Gammaproteobacteria</taxon>
        <taxon>Alteromonadales</taxon>
        <taxon>Ferrimonadaceae</taxon>
        <taxon>Ferrimonas</taxon>
    </lineage>
</organism>
<dbReference type="InterPro" id="IPR052026">
    <property type="entry name" value="ExeA_AAA_ATPase_DNA-bind"/>
</dbReference>
<gene>
    <name evidence="2" type="ORF">HER31_14075</name>
</gene>
<feature type="domain" description="ORC1/DEAH AAA+ ATPase" evidence="1">
    <location>
        <begin position="42"/>
        <end position="169"/>
    </location>
</feature>
<dbReference type="PANTHER" id="PTHR35894">
    <property type="entry name" value="GENERAL SECRETION PATHWAY PROTEIN A-RELATED"/>
    <property type="match status" value="1"/>
</dbReference>
<evidence type="ECO:0000259" key="1">
    <source>
        <dbReference type="Pfam" id="PF13401"/>
    </source>
</evidence>
<dbReference type="InterPro" id="IPR049945">
    <property type="entry name" value="AAA_22"/>
</dbReference>
<keyword evidence="3" id="KW-1185">Reference proteome</keyword>
<dbReference type="SUPFAM" id="SSF52540">
    <property type="entry name" value="P-loop containing nucleoside triphosphate hydrolases"/>
    <property type="match status" value="1"/>
</dbReference>
<proteinExistence type="predicted"/>